<dbReference type="InterPro" id="IPR013830">
    <property type="entry name" value="SGNH_hydro"/>
</dbReference>
<dbReference type="InterPro" id="IPR051532">
    <property type="entry name" value="Ester_Hydrolysis_Enzymes"/>
</dbReference>
<reference evidence="2 3" key="1">
    <citation type="submission" date="2022-03" db="EMBL/GenBank/DDBJ databases">
        <title>Metagenome-assembled genomes from swine fecal metagenomes.</title>
        <authorList>
            <person name="Holman D.B."/>
            <person name="Kommadath A."/>
        </authorList>
    </citation>
    <scope>NUCLEOTIDE SEQUENCE [LARGE SCALE GENOMIC DNA]</scope>
    <source>
        <strain evidence="2">SUG147</strain>
    </source>
</reference>
<dbReference type="PANTHER" id="PTHR30383">
    <property type="entry name" value="THIOESTERASE 1/PROTEASE 1/LYSOPHOSPHOLIPASE L1"/>
    <property type="match status" value="1"/>
</dbReference>
<keyword evidence="2" id="KW-0378">Hydrolase</keyword>
<dbReference type="Gene3D" id="3.40.50.1110">
    <property type="entry name" value="SGNH hydrolase"/>
    <property type="match status" value="1"/>
</dbReference>
<dbReference type="PANTHER" id="PTHR30383:SF5">
    <property type="entry name" value="SGNH HYDROLASE-TYPE ESTERASE DOMAIN-CONTAINING PROTEIN"/>
    <property type="match status" value="1"/>
</dbReference>
<sequence>MKLCFFGDSIGKGIVYDKERGRYVPTENSFVRLVGEEEKIDIENFSRFGCTVTRGEQIVERNVPEIKSSDYVVLEFGGNDSDYNWKKIADDPDAEHSPNTPLSVFVETYKKVIGEIKKLGKIPVILNLPPVDARKYFRWVSNGVNGDNIMKWLGGDEIYIYRWHEMYNAAICDLSNSMKIPMIDIRSAFLVKRDYSDYLCEDGIHPNERGHKLIKDTLVDAIKAVLPGRTAADVNG</sequence>
<dbReference type="SUPFAM" id="SSF52266">
    <property type="entry name" value="SGNH hydrolase"/>
    <property type="match status" value="1"/>
</dbReference>
<protein>
    <submittedName>
        <fullName evidence="2">SGNH/GDSL hydrolase family protein</fullName>
    </submittedName>
</protein>
<name>A0AAE3K1J0_9BACT</name>
<feature type="domain" description="SGNH hydrolase-type esterase" evidence="1">
    <location>
        <begin position="5"/>
        <end position="213"/>
    </location>
</feature>
<dbReference type="Pfam" id="PF13472">
    <property type="entry name" value="Lipase_GDSL_2"/>
    <property type="match status" value="1"/>
</dbReference>
<gene>
    <name evidence="2" type="ORF">MR241_04795</name>
</gene>
<evidence type="ECO:0000259" key="1">
    <source>
        <dbReference type="Pfam" id="PF13472"/>
    </source>
</evidence>
<organism evidence="2 3">
    <name type="scientific">Candidatus Colimorpha enterica</name>
    <dbReference type="NCBI Taxonomy" id="3083063"/>
    <lineage>
        <taxon>Bacteria</taxon>
        <taxon>Pseudomonadati</taxon>
        <taxon>Bacteroidota</taxon>
        <taxon>Bacteroidia</taxon>
        <taxon>Bacteroidales</taxon>
        <taxon>Candidatus Colimorpha</taxon>
    </lineage>
</organism>
<evidence type="ECO:0000313" key="2">
    <source>
        <dbReference type="EMBL" id="MCI5755594.1"/>
    </source>
</evidence>
<dbReference type="InterPro" id="IPR036514">
    <property type="entry name" value="SGNH_hydro_sf"/>
</dbReference>
<dbReference type="EMBL" id="JALEMU010000073">
    <property type="protein sequence ID" value="MCI5755594.1"/>
    <property type="molecule type" value="Genomic_DNA"/>
</dbReference>
<evidence type="ECO:0000313" key="3">
    <source>
        <dbReference type="Proteomes" id="UP001139365"/>
    </source>
</evidence>
<comment type="caution">
    <text evidence="2">The sequence shown here is derived from an EMBL/GenBank/DDBJ whole genome shotgun (WGS) entry which is preliminary data.</text>
</comment>
<proteinExistence type="predicted"/>
<accession>A0AAE3K1J0</accession>
<dbReference type="AlphaFoldDB" id="A0AAE3K1J0"/>
<dbReference type="CDD" id="cd00229">
    <property type="entry name" value="SGNH_hydrolase"/>
    <property type="match status" value="1"/>
</dbReference>
<dbReference type="GO" id="GO:0004622">
    <property type="term" value="F:phosphatidylcholine lysophospholipase activity"/>
    <property type="evidence" value="ECO:0007669"/>
    <property type="project" value="TreeGrafter"/>
</dbReference>
<dbReference type="Proteomes" id="UP001139365">
    <property type="component" value="Unassembled WGS sequence"/>
</dbReference>